<name>A0A0H1REZ9_9HYPH</name>
<dbReference type="InterPro" id="IPR016032">
    <property type="entry name" value="Sig_transdc_resp-reg_C-effctor"/>
</dbReference>
<keyword evidence="1" id="KW-0805">Transcription regulation</keyword>
<dbReference type="Pfam" id="PF00196">
    <property type="entry name" value="GerE"/>
    <property type="match status" value="1"/>
</dbReference>
<dbReference type="Proteomes" id="UP000035489">
    <property type="component" value="Unassembled WGS sequence"/>
</dbReference>
<dbReference type="SUPFAM" id="SSF52172">
    <property type="entry name" value="CheY-like"/>
    <property type="match status" value="1"/>
</dbReference>
<keyword evidence="3" id="KW-0804">Transcription</keyword>
<keyword evidence="2" id="KW-0238">DNA-binding</keyword>
<dbReference type="SUPFAM" id="SSF46894">
    <property type="entry name" value="C-terminal effector domain of the bipartite response regulators"/>
    <property type="match status" value="1"/>
</dbReference>
<gene>
    <name evidence="5" type="ORF">AA309_08785</name>
</gene>
<dbReference type="PROSITE" id="PS50043">
    <property type="entry name" value="HTH_LUXR_2"/>
    <property type="match status" value="1"/>
</dbReference>
<dbReference type="GO" id="GO:0003677">
    <property type="term" value="F:DNA binding"/>
    <property type="evidence" value="ECO:0007669"/>
    <property type="project" value="UniProtKB-KW"/>
</dbReference>
<dbReference type="GO" id="GO:0006355">
    <property type="term" value="P:regulation of DNA-templated transcription"/>
    <property type="evidence" value="ECO:0007669"/>
    <property type="project" value="InterPro"/>
</dbReference>
<feature type="domain" description="HTH luxR-type" evidence="4">
    <location>
        <begin position="165"/>
        <end position="230"/>
    </location>
</feature>
<evidence type="ECO:0000256" key="1">
    <source>
        <dbReference type="ARBA" id="ARBA00023015"/>
    </source>
</evidence>
<dbReference type="InterPro" id="IPR000792">
    <property type="entry name" value="Tscrpt_reg_LuxR_C"/>
</dbReference>
<dbReference type="PANTHER" id="PTHR44688">
    <property type="entry name" value="DNA-BINDING TRANSCRIPTIONAL ACTIVATOR DEVR_DOSR"/>
    <property type="match status" value="1"/>
</dbReference>
<evidence type="ECO:0000256" key="2">
    <source>
        <dbReference type="ARBA" id="ARBA00023125"/>
    </source>
</evidence>
<dbReference type="PRINTS" id="PR00038">
    <property type="entry name" value="HTHLUXR"/>
</dbReference>
<sequence length="239" mass="26280">MNVTPENATDATAMILDVRSLRRAGLVSLLEAWARSCGLTLKASDFRENGLVENCKMIMLSVGNCTLCDPSLVQKIDAIRAQQPEAVLVAISDREDPDEMLRAFQIGIHGFIPTNLEPTVALQALTFLLSGGSFFPPAVLQRFLQHADIAIHDSEPQVERAEIAEVRSSHGLTMRQQEVLELLRHGISNKLIARELHMTEATVKVHVRQIMRKLGAANRTQVAVIVATDTSKAKALELN</sequence>
<dbReference type="InterPro" id="IPR011006">
    <property type="entry name" value="CheY-like_superfamily"/>
</dbReference>
<dbReference type="STRING" id="1225564.AA309_08785"/>
<dbReference type="Gene3D" id="3.40.50.2300">
    <property type="match status" value="1"/>
</dbReference>
<evidence type="ECO:0000313" key="6">
    <source>
        <dbReference type="Proteomes" id="UP000035489"/>
    </source>
</evidence>
<organism evidence="5 6">
    <name type="scientific">Microvirga vignae</name>
    <dbReference type="NCBI Taxonomy" id="1225564"/>
    <lineage>
        <taxon>Bacteria</taxon>
        <taxon>Pseudomonadati</taxon>
        <taxon>Pseudomonadota</taxon>
        <taxon>Alphaproteobacteria</taxon>
        <taxon>Hyphomicrobiales</taxon>
        <taxon>Methylobacteriaceae</taxon>
        <taxon>Microvirga</taxon>
    </lineage>
</organism>
<accession>A0A0H1REZ9</accession>
<dbReference type="PANTHER" id="PTHR44688:SF16">
    <property type="entry name" value="DNA-BINDING TRANSCRIPTIONAL ACTIVATOR DEVR_DOSR"/>
    <property type="match status" value="1"/>
</dbReference>
<reference evidence="5 6" key="1">
    <citation type="submission" date="2015-05" db="EMBL/GenBank/DDBJ databases">
        <title>Draft genome sequence of Microvirga vignae strain BR3299, a novel nitrogen fixing bacteria isolated from Brazil semi-aired region.</title>
        <authorList>
            <person name="Zilli J.E."/>
            <person name="Passos S.R."/>
            <person name="Leite J."/>
            <person name="Baldani J.I."/>
            <person name="Xavier G.R."/>
            <person name="Rumjaneck N.G."/>
            <person name="Simoes-Araujo J.L."/>
        </authorList>
    </citation>
    <scope>NUCLEOTIDE SEQUENCE [LARGE SCALE GENOMIC DNA]</scope>
    <source>
        <strain evidence="5 6">BR3299</strain>
    </source>
</reference>
<dbReference type="CDD" id="cd06170">
    <property type="entry name" value="LuxR_C_like"/>
    <property type="match status" value="1"/>
</dbReference>
<dbReference type="SMART" id="SM00421">
    <property type="entry name" value="HTH_LUXR"/>
    <property type="match status" value="1"/>
</dbReference>
<keyword evidence="6" id="KW-1185">Reference proteome</keyword>
<dbReference type="RefSeq" id="WP_047188620.1">
    <property type="nucleotide sequence ID" value="NZ_LCYG01000020.1"/>
</dbReference>
<evidence type="ECO:0000313" key="5">
    <source>
        <dbReference type="EMBL" id="KLK93416.1"/>
    </source>
</evidence>
<dbReference type="EMBL" id="LCYG01000020">
    <property type="protein sequence ID" value="KLK93416.1"/>
    <property type="molecule type" value="Genomic_DNA"/>
</dbReference>
<comment type="caution">
    <text evidence="5">The sequence shown here is derived from an EMBL/GenBank/DDBJ whole genome shotgun (WGS) entry which is preliminary data.</text>
</comment>
<dbReference type="PATRIC" id="fig|1225564.3.peg.2367"/>
<dbReference type="OrthoDB" id="7272316at2"/>
<evidence type="ECO:0000256" key="3">
    <source>
        <dbReference type="ARBA" id="ARBA00023163"/>
    </source>
</evidence>
<proteinExistence type="predicted"/>
<protein>
    <recommendedName>
        <fullName evidence="4">HTH luxR-type domain-containing protein</fullName>
    </recommendedName>
</protein>
<evidence type="ECO:0000259" key="4">
    <source>
        <dbReference type="PROSITE" id="PS50043"/>
    </source>
</evidence>
<dbReference type="AlphaFoldDB" id="A0A0H1REZ9"/>